<feature type="domain" description="Gnk2-homologous" evidence="5">
    <location>
        <begin position="66"/>
        <end position="167"/>
    </location>
</feature>
<dbReference type="Proteomes" id="UP001141806">
    <property type="component" value="Unassembled WGS sequence"/>
</dbReference>
<keyword evidence="1 4" id="KW-0732">Signal</keyword>
<keyword evidence="7" id="KW-1185">Reference proteome</keyword>
<name>A0A9Q0R2I6_9MAGN</name>
<dbReference type="Pfam" id="PF01657">
    <property type="entry name" value="Stress-antifung"/>
    <property type="match status" value="2"/>
</dbReference>
<dbReference type="PANTHER" id="PTHR32099">
    <property type="entry name" value="CYSTEINE-RICH REPEAT SECRETORY PROTEIN"/>
    <property type="match status" value="1"/>
</dbReference>
<dbReference type="Gene3D" id="3.30.430.20">
    <property type="entry name" value="Gnk2 domain, C-X8-C-X2-C motif"/>
    <property type="match status" value="2"/>
</dbReference>
<dbReference type="InterPro" id="IPR038408">
    <property type="entry name" value="GNK2_sf"/>
</dbReference>
<evidence type="ECO:0000256" key="2">
    <source>
        <dbReference type="ARBA" id="ARBA00022737"/>
    </source>
</evidence>
<gene>
    <name evidence="6" type="ORF">NE237_031820</name>
</gene>
<evidence type="ECO:0000256" key="3">
    <source>
        <dbReference type="SAM" id="Phobius"/>
    </source>
</evidence>
<keyword evidence="3" id="KW-0812">Transmembrane</keyword>
<sequence>MTLLSLAVLIFLLIESRDKEIAWWSWKIGETMDSFMATISRTQSVFLFFFLALSSLLTFCICTDPVYLYHVCSSKTLYASNSTYQSNLNTLLSSLSNSKNTYNKATVGGQSSNAVHGFYYCRGDVTSDMCSDCIKTAAQEITHRCPNRKIGYIWYDECMLHYSNYSTSVSDSPLFFMWNTQNISDATRFNQLLGDNINKVATAAASNSKRFATKKANFTPFQNLYCLAQCSPNLSGNDCNRCLVRTIAYLPNCCIGKQGGRVLNPSCNIRFEVYPFYKVTASPAGNSSTTVPGDLLQL</sequence>
<dbReference type="InterPro" id="IPR002902">
    <property type="entry name" value="GNK2"/>
</dbReference>
<feature type="transmembrane region" description="Helical" evidence="3">
    <location>
        <begin position="45"/>
        <end position="69"/>
    </location>
</feature>
<feature type="signal peptide" evidence="4">
    <location>
        <begin position="1"/>
        <end position="18"/>
    </location>
</feature>
<dbReference type="PANTHER" id="PTHR32099:SF42">
    <property type="entry name" value="CYSTEINE-RICH RECEPTOR-LIKE PROTEIN KINASE 9-RELATED"/>
    <property type="match status" value="1"/>
</dbReference>
<dbReference type="PROSITE" id="PS51473">
    <property type="entry name" value="GNK2"/>
    <property type="match status" value="2"/>
</dbReference>
<dbReference type="EMBL" id="JAMYWD010000001">
    <property type="protein sequence ID" value="KAJ4980983.1"/>
    <property type="molecule type" value="Genomic_DNA"/>
</dbReference>
<evidence type="ECO:0000259" key="5">
    <source>
        <dbReference type="PROSITE" id="PS51473"/>
    </source>
</evidence>
<evidence type="ECO:0000256" key="1">
    <source>
        <dbReference type="ARBA" id="ARBA00022729"/>
    </source>
</evidence>
<evidence type="ECO:0000313" key="6">
    <source>
        <dbReference type="EMBL" id="KAJ4980983.1"/>
    </source>
</evidence>
<reference evidence="6" key="1">
    <citation type="journal article" date="2023" name="Plant J.">
        <title>The genome of the king protea, Protea cynaroides.</title>
        <authorList>
            <person name="Chang J."/>
            <person name="Duong T.A."/>
            <person name="Schoeman C."/>
            <person name="Ma X."/>
            <person name="Roodt D."/>
            <person name="Barker N."/>
            <person name="Li Z."/>
            <person name="Van de Peer Y."/>
            <person name="Mizrachi E."/>
        </authorList>
    </citation>
    <scope>NUCLEOTIDE SEQUENCE</scope>
    <source>
        <tissue evidence="6">Young leaves</tissue>
    </source>
</reference>
<feature type="chain" id="PRO_5040320445" description="Gnk2-homologous domain-containing protein" evidence="4">
    <location>
        <begin position="19"/>
        <end position="298"/>
    </location>
</feature>
<dbReference type="FunFam" id="3.30.430.20:FF:000003">
    <property type="entry name" value="Cysteine-rich RLK (RECEPTOR-like protein kinase) 10"/>
    <property type="match status" value="1"/>
</dbReference>
<keyword evidence="3" id="KW-0472">Membrane</keyword>
<proteinExistence type="predicted"/>
<dbReference type="CDD" id="cd23509">
    <property type="entry name" value="Gnk2-like"/>
    <property type="match status" value="2"/>
</dbReference>
<dbReference type="OrthoDB" id="1097929at2759"/>
<comment type="caution">
    <text evidence="6">The sequence shown here is derived from an EMBL/GenBank/DDBJ whole genome shotgun (WGS) entry which is preliminary data.</text>
</comment>
<evidence type="ECO:0000313" key="7">
    <source>
        <dbReference type="Proteomes" id="UP001141806"/>
    </source>
</evidence>
<keyword evidence="2" id="KW-0677">Repeat</keyword>
<accession>A0A9Q0R2I6</accession>
<organism evidence="6 7">
    <name type="scientific">Protea cynaroides</name>
    <dbReference type="NCBI Taxonomy" id="273540"/>
    <lineage>
        <taxon>Eukaryota</taxon>
        <taxon>Viridiplantae</taxon>
        <taxon>Streptophyta</taxon>
        <taxon>Embryophyta</taxon>
        <taxon>Tracheophyta</taxon>
        <taxon>Spermatophyta</taxon>
        <taxon>Magnoliopsida</taxon>
        <taxon>Proteales</taxon>
        <taxon>Proteaceae</taxon>
        <taxon>Protea</taxon>
    </lineage>
</organism>
<evidence type="ECO:0000256" key="4">
    <source>
        <dbReference type="SAM" id="SignalP"/>
    </source>
</evidence>
<keyword evidence="3" id="KW-1133">Transmembrane helix</keyword>
<dbReference type="FunFam" id="3.30.430.20:FF:000012">
    <property type="entry name" value="Cysteine-rich receptor-like protein kinase 25"/>
    <property type="match status" value="1"/>
</dbReference>
<dbReference type="AlphaFoldDB" id="A0A9Q0R2I6"/>
<feature type="domain" description="Gnk2-homologous" evidence="5">
    <location>
        <begin position="171"/>
        <end position="276"/>
    </location>
</feature>
<protein>
    <recommendedName>
        <fullName evidence="5">Gnk2-homologous domain-containing protein</fullName>
    </recommendedName>
</protein>